<dbReference type="InterPro" id="IPR003594">
    <property type="entry name" value="HATPase_dom"/>
</dbReference>
<evidence type="ECO:0000256" key="7">
    <source>
        <dbReference type="ARBA" id="ARBA00022692"/>
    </source>
</evidence>
<dbReference type="InterPro" id="IPR048760">
    <property type="entry name" value="VP0354-like_sensor_dom"/>
</dbReference>
<comment type="subcellular location">
    <subcellularLocation>
        <location evidence="2">Cell membrane</location>
        <topology evidence="2">Multi-pass membrane protein</topology>
    </subcellularLocation>
</comment>
<evidence type="ECO:0000256" key="8">
    <source>
        <dbReference type="ARBA" id="ARBA00022741"/>
    </source>
</evidence>
<dbReference type="SUPFAM" id="SSF55785">
    <property type="entry name" value="PYP-like sensor domain (PAS domain)"/>
    <property type="match status" value="1"/>
</dbReference>
<keyword evidence="10" id="KW-0067">ATP-binding</keyword>
<evidence type="ECO:0000256" key="9">
    <source>
        <dbReference type="ARBA" id="ARBA00022777"/>
    </source>
</evidence>
<dbReference type="SMART" id="SM00387">
    <property type="entry name" value="HATPase_c"/>
    <property type="match status" value="1"/>
</dbReference>
<dbReference type="Pfam" id="PF21623">
    <property type="entry name" value="HK_sensor_dom_bact"/>
    <property type="match status" value="1"/>
</dbReference>
<dbReference type="Proteomes" id="UP000290092">
    <property type="component" value="Unassembled WGS sequence"/>
</dbReference>
<dbReference type="Gene3D" id="3.30.450.20">
    <property type="entry name" value="PAS domain"/>
    <property type="match status" value="2"/>
</dbReference>
<evidence type="ECO:0000256" key="4">
    <source>
        <dbReference type="ARBA" id="ARBA00022475"/>
    </source>
</evidence>
<evidence type="ECO:0000256" key="1">
    <source>
        <dbReference type="ARBA" id="ARBA00000085"/>
    </source>
</evidence>
<dbReference type="PROSITE" id="PS50109">
    <property type="entry name" value="HIS_KIN"/>
    <property type="match status" value="1"/>
</dbReference>
<organism evidence="15 16">
    <name type="scientific">Malaciobacter mytili LMG 24559</name>
    <dbReference type="NCBI Taxonomy" id="1032238"/>
    <lineage>
        <taxon>Bacteria</taxon>
        <taxon>Pseudomonadati</taxon>
        <taxon>Campylobacterota</taxon>
        <taxon>Epsilonproteobacteria</taxon>
        <taxon>Campylobacterales</taxon>
        <taxon>Arcobacteraceae</taxon>
        <taxon>Malaciobacter</taxon>
    </lineage>
</organism>
<dbReference type="GO" id="GO:0005886">
    <property type="term" value="C:plasma membrane"/>
    <property type="evidence" value="ECO:0007669"/>
    <property type="project" value="UniProtKB-SubCell"/>
</dbReference>
<dbReference type="EC" id="2.7.13.3" evidence="3"/>
<evidence type="ECO:0000256" key="6">
    <source>
        <dbReference type="ARBA" id="ARBA00022679"/>
    </source>
</evidence>
<dbReference type="GO" id="GO:0005524">
    <property type="term" value="F:ATP binding"/>
    <property type="evidence" value="ECO:0007669"/>
    <property type="project" value="UniProtKB-KW"/>
</dbReference>
<evidence type="ECO:0000313" key="15">
    <source>
        <dbReference type="EMBL" id="RXK14949.1"/>
    </source>
</evidence>
<evidence type="ECO:0000256" key="5">
    <source>
        <dbReference type="ARBA" id="ARBA00022553"/>
    </source>
</evidence>
<comment type="catalytic activity">
    <reaction evidence="1">
        <text>ATP + protein L-histidine = ADP + protein N-phospho-L-histidine.</text>
        <dbReference type="EC" id="2.7.13.3"/>
    </reaction>
</comment>
<evidence type="ECO:0000256" key="2">
    <source>
        <dbReference type="ARBA" id="ARBA00004651"/>
    </source>
</evidence>
<comment type="caution">
    <text evidence="15">The sequence shown here is derived from an EMBL/GenBank/DDBJ whole genome shotgun (WGS) entry which is preliminary data.</text>
</comment>
<keyword evidence="9" id="KW-0418">Kinase</keyword>
<dbReference type="InterPro" id="IPR004358">
    <property type="entry name" value="Sig_transdc_His_kin-like_C"/>
</dbReference>
<proteinExistence type="predicted"/>
<keyword evidence="13" id="KW-0472">Membrane</keyword>
<keyword evidence="8" id="KW-0547">Nucleotide-binding</keyword>
<dbReference type="SUPFAM" id="SSF55874">
    <property type="entry name" value="ATPase domain of HSP90 chaperone/DNA topoisomerase II/histidine kinase"/>
    <property type="match status" value="1"/>
</dbReference>
<dbReference type="GO" id="GO:0007234">
    <property type="term" value="P:osmosensory signaling via phosphorelay pathway"/>
    <property type="evidence" value="ECO:0007669"/>
    <property type="project" value="TreeGrafter"/>
</dbReference>
<dbReference type="PANTHER" id="PTHR42878">
    <property type="entry name" value="TWO-COMPONENT HISTIDINE KINASE"/>
    <property type="match status" value="1"/>
</dbReference>
<keyword evidence="7 13" id="KW-0812">Transmembrane</keyword>
<dbReference type="GO" id="GO:0000156">
    <property type="term" value="F:phosphorelay response regulator activity"/>
    <property type="evidence" value="ECO:0007669"/>
    <property type="project" value="TreeGrafter"/>
</dbReference>
<reference evidence="15 16" key="1">
    <citation type="submission" date="2017-09" db="EMBL/GenBank/DDBJ databases">
        <title>Genomics of the genus Arcobacter.</title>
        <authorList>
            <person name="Perez-Cataluna A."/>
            <person name="Figueras M.J."/>
            <person name="Salas-Masso N."/>
        </authorList>
    </citation>
    <scope>NUCLEOTIDE SEQUENCE [LARGE SCALE GENOMIC DNA]</scope>
    <source>
        <strain evidence="15 16">CECT 7386</strain>
    </source>
</reference>
<keyword evidence="5" id="KW-0597">Phosphoprotein</keyword>
<evidence type="ECO:0000259" key="14">
    <source>
        <dbReference type="PROSITE" id="PS50109"/>
    </source>
</evidence>
<evidence type="ECO:0000256" key="11">
    <source>
        <dbReference type="ARBA" id="ARBA00022989"/>
    </source>
</evidence>
<dbReference type="GO" id="GO:0000155">
    <property type="term" value="F:phosphorelay sensor kinase activity"/>
    <property type="evidence" value="ECO:0007669"/>
    <property type="project" value="InterPro"/>
</dbReference>
<evidence type="ECO:0000256" key="3">
    <source>
        <dbReference type="ARBA" id="ARBA00012438"/>
    </source>
</evidence>
<dbReference type="AlphaFoldDB" id="A0AAX2AD40"/>
<protein>
    <recommendedName>
        <fullName evidence="3">histidine kinase</fullName>
        <ecNumber evidence="3">2.7.13.3</ecNumber>
    </recommendedName>
</protein>
<dbReference type="InterPro" id="IPR029151">
    <property type="entry name" value="Sensor-like_sf"/>
</dbReference>
<gene>
    <name evidence="15" type="ORF">CP985_11335</name>
</gene>
<keyword evidence="11 13" id="KW-1133">Transmembrane helix</keyword>
<feature type="transmembrane region" description="Helical" evidence="13">
    <location>
        <begin position="14"/>
        <end position="34"/>
    </location>
</feature>
<keyword evidence="4" id="KW-1003">Cell membrane</keyword>
<name>A0AAX2AD40_9BACT</name>
<feature type="transmembrane region" description="Helical" evidence="13">
    <location>
        <begin position="303"/>
        <end position="324"/>
    </location>
</feature>
<dbReference type="PRINTS" id="PR00344">
    <property type="entry name" value="BCTRLSENSOR"/>
</dbReference>
<dbReference type="Gene3D" id="1.10.287.130">
    <property type="match status" value="1"/>
</dbReference>
<dbReference type="InterPro" id="IPR050351">
    <property type="entry name" value="BphY/WalK/GraS-like"/>
</dbReference>
<dbReference type="EMBL" id="NXID01000048">
    <property type="protein sequence ID" value="RXK14949.1"/>
    <property type="molecule type" value="Genomic_DNA"/>
</dbReference>
<dbReference type="InterPro" id="IPR003661">
    <property type="entry name" value="HisK_dim/P_dom"/>
</dbReference>
<keyword evidence="12" id="KW-0902">Two-component regulatory system</keyword>
<dbReference type="InterPro" id="IPR005467">
    <property type="entry name" value="His_kinase_dom"/>
</dbReference>
<feature type="domain" description="Histidine kinase" evidence="14">
    <location>
        <begin position="484"/>
        <end position="706"/>
    </location>
</feature>
<sequence length="712" mass="83714">MQGVFMFGYNYFKYLINTILTILLLGAIISFLLYQKLINYEKEAIYEKHKDIAKFEFERNELLIKTTLNKYKDELQALNNIIKENNLLNKDLNILKSYMKLLIDSNNTVFQLRYINENADEIIRFDRDKTNKIIEIKKLQNKSHRDYFTKTKRLKEKQFFISDLDLNIEFKQIEVPYRPTIRVATPIYEKDVFKGILIINFNASTLVEKITKNEKFDVYYLDSLKNFLLHPDKNKSWSTQLKRNYKVENEIENIDELIKKPFLDKNQKYYSKKITITENSFYIILKVKEAYYKKAINKIKSDILSLFFIVALIGFPFVIIISYIQSSQTVLLDFIVNSIPHPFFIKDSKGKFIIVNDETIKFYNFKNKSQLIGANSYKIIDSSPLNCPNKDYLALKKGKLKTIEKIKKDENRNFYFEMIRVKIPYYGIFKKTYLLGIAIDITEIKELNEELNKKVEEEIGSRIKTEQILAQQSKMALMGEMIGNIAHQWRQPLSTITTASTGMQLQKEMGILQETELIKGLESINESAQYLSKTIDDFRNFFKPYKVHTNFTVEFIIDKALKLVSAQFKNKDIKIIKNIENIELNNLENEFTQVILNILNNARDQLLKQNQKEKLIIINSQIVEENAVIIIKDNGGGLDEKIMDKIFEPYFTTKEESNGTGIGLYMSKEIIEKHMNGKLFATNEKFIYNKKEYNFAVFKIQLPIKKDKNETI</sequence>
<dbReference type="InterPro" id="IPR036890">
    <property type="entry name" value="HATPase_C_sf"/>
</dbReference>
<dbReference type="PANTHER" id="PTHR42878:SF7">
    <property type="entry name" value="SENSOR HISTIDINE KINASE GLRK"/>
    <property type="match status" value="1"/>
</dbReference>
<dbReference type="SUPFAM" id="SSF47384">
    <property type="entry name" value="Homodimeric domain of signal transducing histidine kinase"/>
    <property type="match status" value="1"/>
</dbReference>
<keyword evidence="16" id="KW-1185">Reference proteome</keyword>
<dbReference type="CDD" id="cd00075">
    <property type="entry name" value="HATPase"/>
    <property type="match status" value="1"/>
</dbReference>
<evidence type="ECO:0000256" key="10">
    <source>
        <dbReference type="ARBA" id="ARBA00022840"/>
    </source>
</evidence>
<dbReference type="Pfam" id="PF02518">
    <property type="entry name" value="HATPase_c"/>
    <property type="match status" value="1"/>
</dbReference>
<accession>A0AAX2AD40</accession>
<dbReference type="Gene3D" id="3.30.565.10">
    <property type="entry name" value="Histidine kinase-like ATPase, C-terminal domain"/>
    <property type="match status" value="1"/>
</dbReference>
<evidence type="ECO:0000313" key="16">
    <source>
        <dbReference type="Proteomes" id="UP000290092"/>
    </source>
</evidence>
<evidence type="ECO:0000256" key="12">
    <source>
        <dbReference type="ARBA" id="ARBA00023012"/>
    </source>
</evidence>
<dbReference type="GO" id="GO:0030295">
    <property type="term" value="F:protein kinase activator activity"/>
    <property type="evidence" value="ECO:0007669"/>
    <property type="project" value="TreeGrafter"/>
</dbReference>
<dbReference type="SUPFAM" id="SSF103190">
    <property type="entry name" value="Sensory domain-like"/>
    <property type="match status" value="1"/>
</dbReference>
<dbReference type="CDD" id="cd00082">
    <property type="entry name" value="HisKA"/>
    <property type="match status" value="1"/>
</dbReference>
<evidence type="ECO:0000256" key="13">
    <source>
        <dbReference type="SAM" id="Phobius"/>
    </source>
</evidence>
<keyword evidence="6" id="KW-0808">Transferase</keyword>
<dbReference type="InterPro" id="IPR036097">
    <property type="entry name" value="HisK_dim/P_sf"/>
</dbReference>
<dbReference type="InterPro" id="IPR035965">
    <property type="entry name" value="PAS-like_dom_sf"/>
</dbReference>